<keyword evidence="2" id="KW-1185">Reference proteome</keyword>
<sequence>MFLANLPAYAGQIKRSPLDASQPMMHGRALLRGRRIQGFSAGAAKGRQDAAECAWEPIELRPLLTVVSNQDGRHAKAVQ</sequence>
<protein>
    <submittedName>
        <fullName evidence="1">Uncharacterized protein</fullName>
    </submittedName>
</protein>
<dbReference type="EMBL" id="BJXA01000014">
    <property type="protein sequence ID" value="GEM38235.1"/>
    <property type="molecule type" value="Genomic_DNA"/>
</dbReference>
<dbReference type="Proteomes" id="UP000321424">
    <property type="component" value="Unassembled WGS sequence"/>
</dbReference>
<dbReference type="RefSeq" id="WP_186818400.1">
    <property type="nucleotide sequence ID" value="NZ_BJXA01000014.1"/>
</dbReference>
<evidence type="ECO:0000313" key="1">
    <source>
        <dbReference type="EMBL" id="GEM38235.1"/>
    </source>
</evidence>
<accession>A0A511MC39</accession>
<organism evidence="1 2">
    <name type="scientific">Nocardia ninae NBRC 108245</name>
    <dbReference type="NCBI Taxonomy" id="1210091"/>
    <lineage>
        <taxon>Bacteria</taxon>
        <taxon>Bacillati</taxon>
        <taxon>Actinomycetota</taxon>
        <taxon>Actinomycetes</taxon>
        <taxon>Mycobacteriales</taxon>
        <taxon>Nocardiaceae</taxon>
        <taxon>Nocardia</taxon>
    </lineage>
</organism>
<reference evidence="1 2" key="1">
    <citation type="submission" date="2019-07" db="EMBL/GenBank/DDBJ databases">
        <title>Whole genome shotgun sequence of Nocardia ninae NBRC 108245.</title>
        <authorList>
            <person name="Hosoyama A."/>
            <person name="Uohara A."/>
            <person name="Ohji S."/>
            <person name="Ichikawa N."/>
        </authorList>
    </citation>
    <scope>NUCLEOTIDE SEQUENCE [LARGE SCALE GENOMIC DNA]</scope>
    <source>
        <strain evidence="1 2">NBRC 108245</strain>
    </source>
</reference>
<dbReference type="AlphaFoldDB" id="A0A511MC39"/>
<evidence type="ECO:0000313" key="2">
    <source>
        <dbReference type="Proteomes" id="UP000321424"/>
    </source>
</evidence>
<comment type="caution">
    <text evidence="1">The sequence shown here is derived from an EMBL/GenBank/DDBJ whole genome shotgun (WGS) entry which is preliminary data.</text>
</comment>
<proteinExistence type="predicted"/>
<name>A0A511MC39_9NOCA</name>
<gene>
    <name evidence="1" type="ORF">NN4_27540</name>
</gene>